<dbReference type="GO" id="GO:0003690">
    <property type="term" value="F:double-stranded DNA binding"/>
    <property type="evidence" value="ECO:0007669"/>
    <property type="project" value="TreeGrafter"/>
</dbReference>
<protein>
    <submittedName>
        <fullName evidence="1">LAFE_0E09186g1_1</fullName>
    </submittedName>
</protein>
<dbReference type="Pfam" id="PF08645">
    <property type="entry name" value="PNK3P"/>
    <property type="match status" value="1"/>
</dbReference>
<dbReference type="OMA" id="YYCGDAG"/>
<sequence>MYQEKQDHIKMASISASISHKVLILPHIIKHIPKRPVLAEELEIYAFDLDHTLIQPKSGGRFSRTADDWCFMCYSDGENKPESTQNAFSTRNTLDKLCNLIKDNPKAQIVVFSNQGGVITVPPTSKSCLRYTGKIDQILKEISLRDTPTVNISNRVWIYASPKKPSSLFSKKSSNRGRVAKLRTSKDTLSSAPISPEVFDHMRKPNVGMYEEFRKDFQQSVSFKCYCGDAAGRKKDFSDSDKVFARNLGVEFVLPELFFKLNSQL</sequence>
<dbReference type="InterPro" id="IPR036412">
    <property type="entry name" value="HAD-like_sf"/>
</dbReference>
<dbReference type="PANTHER" id="PTHR12083">
    <property type="entry name" value="BIFUNCTIONAL POLYNUCLEOTIDE PHOSPHATASE/KINASE"/>
    <property type="match status" value="1"/>
</dbReference>
<dbReference type="NCBIfam" id="TIGR01664">
    <property type="entry name" value="DNA-3'-Pase"/>
    <property type="match status" value="1"/>
</dbReference>
<dbReference type="GO" id="GO:0046403">
    <property type="term" value="F:polynucleotide 3'-phosphatase activity"/>
    <property type="evidence" value="ECO:0007669"/>
    <property type="project" value="TreeGrafter"/>
</dbReference>
<accession>A0A1G4MDL9</accession>
<reference evidence="2" key="1">
    <citation type="submission" date="2016-03" db="EMBL/GenBank/DDBJ databases">
        <authorList>
            <person name="Devillers H."/>
        </authorList>
    </citation>
    <scope>NUCLEOTIDE SEQUENCE [LARGE SCALE GENOMIC DNA]</scope>
</reference>
<proteinExistence type="predicted"/>
<dbReference type="InterPro" id="IPR023214">
    <property type="entry name" value="HAD_sf"/>
</dbReference>
<dbReference type="OrthoDB" id="19045at2759"/>
<name>A0A1G4MDL9_LACFM</name>
<dbReference type="EMBL" id="LT598488">
    <property type="protein sequence ID" value="SCW01874.1"/>
    <property type="molecule type" value="Genomic_DNA"/>
</dbReference>
<dbReference type="AlphaFoldDB" id="A0A1G4MDL9"/>
<dbReference type="InterPro" id="IPR013954">
    <property type="entry name" value="PNK3P"/>
</dbReference>
<dbReference type="SUPFAM" id="SSF56784">
    <property type="entry name" value="HAD-like"/>
    <property type="match status" value="1"/>
</dbReference>
<dbReference type="Gene3D" id="3.40.50.1000">
    <property type="entry name" value="HAD superfamily/HAD-like"/>
    <property type="match status" value="1"/>
</dbReference>
<dbReference type="GO" id="GO:0046404">
    <property type="term" value="F:ATP-dependent polydeoxyribonucleotide 5'-hydroxyl-kinase activity"/>
    <property type="evidence" value="ECO:0007669"/>
    <property type="project" value="TreeGrafter"/>
</dbReference>
<organism evidence="1 2">
    <name type="scientific">Lachancea fermentati</name>
    <name type="common">Zygosaccharomyces fermentati</name>
    <dbReference type="NCBI Taxonomy" id="4955"/>
    <lineage>
        <taxon>Eukaryota</taxon>
        <taxon>Fungi</taxon>
        <taxon>Dikarya</taxon>
        <taxon>Ascomycota</taxon>
        <taxon>Saccharomycotina</taxon>
        <taxon>Saccharomycetes</taxon>
        <taxon>Saccharomycetales</taxon>
        <taxon>Saccharomycetaceae</taxon>
        <taxon>Lachancea</taxon>
    </lineage>
</organism>
<evidence type="ECO:0000313" key="2">
    <source>
        <dbReference type="Proteomes" id="UP000190831"/>
    </source>
</evidence>
<evidence type="ECO:0000313" key="1">
    <source>
        <dbReference type="EMBL" id="SCW01874.1"/>
    </source>
</evidence>
<dbReference type="STRING" id="4955.A0A1G4MDL9"/>
<dbReference type="InterPro" id="IPR006551">
    <property type="entry name" value="Polynucleotide_phosphatase"/>
</dbReference>
<gene>
    <name evidence="1" type="ORF">LAFE_0E09186G</name>
</gene>
<dbReference type="Proteomes" id="UP000190831">
    <property type="component" value="Chromosome E"/>
</dbReference>
<dbReference type="GO" id="GO:0006281">
    <property type="term" value="P:DNA repair"/>
    <property type="evidence" value="ECO:0007669"/>
    <property type="project" value="TreeGrafter"/>
</dbReference>
<keyword evidence="2" id="KW-1185">Reference proteome</keyword>
<dbReference type="PANTHER" id="PTHR12083:SF9">
    <property type="entry name" value="BIFUNCTIONAL POLYNUCLEOTIDE PHOSPHATASE_KINASE"/>
    <property type="match status" value="1"/>
</dbReference>